<feature type="non-terminal residue" evidence="1">
    <location>
        <position position="162"/>
    </location>
</feature>
<name>X1RAE9_9ZZZZ</name>
<dbReference type="Gene3D" id="3.90.930.1">
    <property type="match status" value="1"/>
</dbReference>
<sequence length="162" mass="19603">MKNKNKIYLFILFTCFYYIAYSQTINKQNDTLINRIDAKGQKQGYWKKFNKKTLLYEGYFKDDLPVGEFKRYYEKGSLKAIMTYNTNEKTAITKLYYENRKLAAEGLYLEKKKHNIWKYYSYYDNCLLYEESYKYGIKEGASKKYYCSGVLLETIEWKNNLK</sequence>
<dbReference type="SUPFAM" id="SSF82185">
    <property type="entry name" value="Histone H3 K4-specific methyltransferase SET7/9 N-terminal domain"/>
    <property type="match status" value="1"/>
</dbReference>
<dbReference type="EMBL" id="BARW01009223">
    <property type="protein sequence ID" value="GAI77747.1"/>
    <property type="molecule type" value="Genomic_DNA"/>
</dbReference>
<gene>
    <name evidence="1" type="ORF">S12H4_18627</name>
</gene>
<reference evidence="1" key="1">
    <citation type="journal article" date="2014" name="Front. Microbiol.">
        <title>High frequency of phylogenetically diverse reductive dehalogenase-homologous genes in deep subseafloor sedimentary metagenomes.</title>
        <authorList>
            <person name="Kawai M."/>
            <person name="Futagami T."/>
            <person name="Toyoda A."/>
            <person name="Takaki Y."/>
            <person name="Nishi S."/>
            <person name="Hori S."/>
            <person name="Arai W."/>
            <person name="Tsubouchi T."/>
            <person name="Morono Y."/>
            <person name="Uchiyama I."/>
            <person name="Ito T."/>
            <person name="Fujiyama A."/>
            <person name="Inagaki F."/>
            <person name="Takami H."/>
        </authorList>
    </citation>
    <scope>NUCLEOTIDE SEQUENCE</scope>
    <source>
        <strain evidence="1">Expedition CK06-06</strain>
    </source>
</reference>
<dbReference type="AlphaFoldDB" id="X1RAE9"/>
<evidence type="ECO:0000313" key="1">
    <source>
        <dbReference type="EMBL" id="GAI77747.1"/>
    </source>
</evidence>
<proteinExistence type="predicted"/>
<protein>
    <submittedName>
        <fullName evidence="1">Uncharacterized protein</fullName>
    </submittedName>
</protein>
<organism evidence="1">
    <name type="scientific">marine sediment metagenome</name>
    <dbReference type="NCBI Taxonomy" id="412755"/>
    <lineage>
        <taxon>unclassified sequences</taxon>
        <taxon>metagenomes</taxon>
        <taxon>ecological metagenomes</taxon>
    </lineage>
</organism>
<accession>X1RAE9</accession>
<comment type="caution">
    <text evidence="1">The sequence shown here is derived from an EMBL/GenBank/DDBJ whole genome shotgun (WGS) entry which is preliminary data.</text>
</comment>